<dbReference type="HAMAP" id="MF_01458">
    <property type="entry name" value="FtsH"/>
    <property type="match status" value="1"/>
</dbReference>
<dbReference type="GO" id="GO:0006508">
    <property type="term" value="P:proteolysis"/>
    <property type="evidence" value="ECO:0007669"/>
    <property type="project" value="UniProtKB-KW"/>
</dbReference>
<comment type="subunit">
    <text evidence="15">Homohexamer.</text>
</comment>
<dbReference type="PANTHER" id="PTHR23076:SF97">
    <property type="entry name" value="ATP-DEPENDENT ZINC METALLOPROTEASE YME1L1"/>
    <property type="match status" value="1"/>
</dbReference>
<reference evidence="19" key="2">
    <citation type="submission" date="2021-04" db="EMBL/GenBank/DDBJ databases">
        <authorList>
            <person name="Gilroy R."/>
        </authorList>
    </citation>
    <scope>NUCLEOTIDE SEQUENCE</scope>
    <source>
        <strain evidence="19">ChiGjej1B1-13045</strain>
    </source>
</reference>
<dbReference type="CDD" id="cd19501">
    <property type="entry name" value="RecA-like_FtsH"/>
    <property type="match status" value="1"/>
</dbReference>
<dbReference type="FunFam" id="1.10.8.60:FF:000001">
    <property type="entry name" value="ATP-dependent zinc metalloprotease FtsH"/>
    <property type="match status" value="1"/>
</dbReference>
<comment type="similarity">
    <text evidence="16">Belongs to the AAA ATPase family.</text>
</comment>
<accession>A0A9D2D8C3</accession>
<keyword evidence="10 15" id="KW-0067">ATP-binding</keyword>
<dbReference type="EMBL" id="DXCD01000012">
    <property type="protein sequence ID" value="HIZ12380.1"/>
    <property type="molecule type" value="Genomic_DNA"/>
</dbReference>
<feature type="compositionally biased region" description="Basic and acidic residues" evidence="17">
    <location>
        <begin position="664"/>
        <end position="679"/>
    </location>
</feature>
<evidence type="ECO:0000256" key="9">
    <source>
        <dbReference type="ARBA" id="ARBA00022833"/>
    </source>
</evidence>
<proteinExistence type="inferred from homology"/>
<evidence type="ECO:0000256" key="12">
    <source>
        <dbReference type="ARBA" id="ARBA00023049"/>
    </source>
</evidence>
<dbReference type="SUPFAM" id="SSF140990">
    <property type="entry name" value="FtsH protease domain-like"/>
    <property type="match status" value="1"/>
</dbReference>
<dbReference type="Proteomes" id="UP000824017">
    <property type="component" value="Unassembled WGS sequence"/>
</dbReference>
<dbReference type="Gene3D" id="1.10.8.60">
    <property type="match status" value="1"/>
</dbReference>
<feature type="active site" evidence="15">
    <location>
        <position position="476"/>
    </location>
</feature>
<feature type="domain" description="AAA+ ATPase" evidence="18">
    <location>
        <begin position="246"/>
        <end position="384"/>
    </location>
</feature>
<evidence type="ECO:0000256" key="15">
    <source>
        <dbReference type="HAMAP-Rule" id="MF_01458"/>
    </source>
</evidence>
<feature type="binding site" evidence="15">
    <location>
        <position position="479"/>
    </location>
    <ligand>
        <name>Zn(2+)</name>
        <dbReference type="ChEBI" id="CHEBI:29105"/>
        <note>catalytic</note>
    </ligand>
</feature>
<dbReference type="InterPro" id="IPR000642">
    <property type="entry name" value="Peptidase_M41"/>
</dbReference>
<evidence type="ECO:0000256" key="17">
    <source>
        <dbReference type="SAM" id="MobiDB-lite"/>
    </source>
</evidence>
<dbReference type="InterPro" id="IPR011546">
    <property type="entry name" value="Pept_M41_FtsH_extracell"/>
</dbReference>
<keyword evidence="4 15" id="KW-0645">Protease</keyword>
<dbReference type="InterPro" id="IPR005936">
    <property type="entry name" value="FtsH"/>
</dbReference>
<dbReference type="FunFam" id="3.40.50.300:FF:000001">
    <property type="entry name" value="ATP-dependent zinc metalloprotease FtsH"/>
    <property type="match status" value="1"/>
</dbReference>
<dbReference type="GO" id="GO:0016887">
    <property type="term" value="F:ATP hydrolysis activity"/>
    <property type="evidence" value="ECO:0007669"/>
    <property type="project" value="UniProtKB-UniRule"/>
</dbReference>
<evidence type="ECO:0000256" key="10">
    <source>
        <dbReference type="ARBA" id="ARBA00022840"/>
    </source>
</evidence>
<evidence type="ECO:0000256" key="7">
    <source>
        <dbReference type="ARBA" id="ARBA00022741"/>
    </source>
</evidence>
<dbReference type="Pfam" id="PF01434">
    <property type="entry name" value="Peptidase_M41"/>
    <property type="match status" value="1"/>
</dbReference>
<dbReference type="Pfam" id="PF00004">
    <property type="entry name" value="AAA"/>
    <property type="match status" value="1"/>
</dbReference>
<dbReference type="Gene3D" id="3.40.50.300">
    <property type="entry name" value="P-loop containing nucleotide triphosphate hydrolases"/>
    <property type="match status" value="1"/>
</dbReference>
<feature type="region of interest" description="Disordered" evidence="17">
    <location>
        <begin position="110"/>
        <end position="130"/>
    </location>
</feature>
<keyword evidence="8 15" id="KW-0378">Hydrolase</keyword>
<evidence type="ECO:0000256" key="14">
    <source>
        <dbReference type="ARBA" id="ARBA00061570"/>
    </source>
</evidence>
<dbReference type="InterPro" id="IPR003960">
    <property type="entry name" value="ATPase_AAA_CS"/>
</dbReference>
<organism evidence="19 20">
    <name type="scientific">Candidatus Mediterraneibacter stercorigallinarum</name>
    <dbReference type="NCBI Taxonomy" id="2838686"/>
    <lineage>
        <taxon>Bacteria</taxon>
        <taxon>Bacillati</taxon>
        <taxon>Bacillota</taxon>
        <taxon>Clostridia</taxon>
        <taxon>Lachnospirales</taxon>
        <taxon>Lachnospiraceae</taxon>
        <taxon>Mediterraneibacter</taxon>
    </lineage>
</organism>
<dbReference type="PROSITE" id="PS00674">
    <property type="entry name" value="AAA"/>
    <property type="match status" value="1"/>
</dbReference>
<keyword evidence="3 15" id="KW-1003">Cell membrane</keyword>
<dbReference type="AlphaFoldDB" id="A0A9D2D8C3"/>
<keyword evidence="13 15" id="KW-0472">Membrane</keyword>
<dbReference type="InterPro" id="IPR027417">
    <property type="entry name" value="P-loop_NTPase"/>
</dbReference>
<evidence type="ECO:0000259" key="18">
    <source>
        <dbReference type="SMART" id="SM00382"/>
    </source>
</evidence>
<comment type="similarity">
    <text evidence="14 15">In the central section; belongs to the AAA ATPase family.</text>
</comment>
<evidence type="ECO:0000313" key="19">
    <source>
        <dbReference type="EMBL" id="HIZ12380.1"/>
    </source>
</evidence>
<protein>
    <recommendedName>
        <fullName evidence="15">ATP-dependent zinc metalloprotease FtsH</fullName>
        <ecNumber evidence="15">3.4.24.-</ecNumber>
    </recommendedName>
</protein>
<dbReference type="GO" id="GO:0005886">
    <property type="term" value="C:plasma membrane"/>
    <property type="evidence" value="ECO:0007669"/>
    <property type="project" value="UniProtKB-SubCell"/>
</dbReference>
<feature type="transmembrane region" description="Helical" evidence="15">
    <location>
        <begin position="161"/>
        <end position="184"/>
    </location>
</feature>
<name>A0A9D2D8C3_9FIRM</name>
<evidence type="ECO:0000256" key="4">
    <source>
        <dbReference type="ARBA" id="ARBA00022670"/>
    </source>
</evidence>
<comment type="subcellular location">
    <subcellularLocation>
        <location evidence="15">Cell membrane</location>
        <topology evidence="15">Multi-pass membrane protein</topology>
        <orientation evidence="15">Cytoplasmic side</orientation>
    </subcellularLocation>
    <subcellularLocation>
        <location evidence="1">Membrane</location>
    </subcellularLocation>
</comment>
<evidence type="ECO:0000256" key="2">
    <source>
        <dbReference type="ARBA" id="ARBA00010044"/>
    </source>
</evidence>
<comment type="cofactor">
    <cofactor evidence="15">
        <name>Zn(2+)</name>
        <dbReference type="ChEBI" id="CHEBI:29105"/>
    </cofactor>
    <text evidence="15">Binds 1 zinc ion per subunit.</text>
</comment>
<feature type="transmembrane region" description="Helical" evidence="15">
    <location>
        <begin position="16"/>
        <end position="37"/>
    </location>
</feature>
<dbReference type="GO" id="GO:0005524">
    <property type="term" value="F:ATP binding"/>
    <property type="evidence" value="ECO:0007669"/>
    <property type="project" value="UniProtKB-UniRule"/>
</dbReference>
<dbReference type="NCBIfam" id="TIGR01241">
    <property type="entry name" value="FtsH_fam"/>
    <property type="match status" value="1"/>
</dbReference>
<keyword evidence="6 15" id="KW-0479">Metal-binding</keyword>
<comment type="caution">
    <text evidence="19">The sequence shown here is derived from an EMBL/GenBank/DDBJ whole genome shotgun (WGS) entry which is preliminary data.</text>
</comment>
<keyword evidence="11 15" id="KW-1133">Transmembrane helix</keyword>
<evidence type="ECO:0000256" key="3">
    <source>
        <dbReference type="ARBA" id="ARBA00022475"/>
    </source>
</evidence>
<dbReference type="FunFam" id="1.20.58.760:FF:000001">
    <property type="entry name" value="ATP-dependent zinc metalloprotease FtsH"/>
    <property type="match status" value="1"/>
</dbReference>
<keyword evidence="7 15" id="KW-0547">Nucleotide-binding</keyword>
<gene>
    <name evidence="15 19" type="primary">ftsH</name>
    <name evidence="19" type="ORF">H9817_00420</name>
</gene>
<evidence type="ECO:0000256" key="6">
    <source>
        <dbReference type="ARBA" id="ARBA00022723"/>
    </source>
</evidence>
<dbReference type="EC" id="3.4.24.-" evidence="15"/>
<dbReference type="InterPro" id="IPR037219">
    <property type="entry name" value="Peptidase_M41-like"/>
</dbReference>
<evidence type="ECO:0000256" key="13">
    <source>
        <dbReference type="ARBA" id="ARBA00023136"/>
    </source>
</evidence>
<reference evidence="19" key="1">
    <citation type="journal article" date="2021" name="PeerJ">
        <title>Extensive microbial diversity within the chicken gut microbiome revealed by metagenomics and culture.</title>
        <authorList>
            <person name="Gilroy R."/>
            <person name="Ravi A."/>
            <person name="Getino M."/>
            <person name="Pursley I."/>
            <person name="Horton D.L."/>
            <person name="Alikhan N.F."/>
            <person name="Baker D."/>
            <person name="Gharbi K."/>
            <person name="Hall N."/>
            <person name="Watson M."/>
            <person name="Adriaenssens E.M."/>
            <person name="Foster-Nyarko E."/>
            <person name="Jarju S."/>
            <person name="Secka A."/>
            <person name="Antonio M."/>
            <person name="Oren A."/>
            <person name="Chaudhuri R.R."/>
            <person name="La Ragione R."/>
            <person name="Hildebrand F."/>
            <person name="Pallen M.J."/>
        </authorList>
    </citation>
    <scope>NUCLEOTIDE SEQUENCE</scope>
    <source>
        <strain evidence="19">ChiGjej1B1-13045</strain>
    </source>
</reference>
<keyword evidence="9 15" id="KW-0862">Zinc</keyword>
<evidence type="ECO:0000256" key="8">
    <source>
        <dbReference type="ARBA" id="ARBA00022801"/>
    </source>
</evidence>
<evidence type="ECO:0000256" key="11">
    <source>
        <dbReference type="ARBA" id="ARBA00022989"/>
    </source>
</evidence>
<dbReference type="Gene3D" id="1.20.58.760">
    <property type="entry name" value="Peptidase M41"/>
    <property type="match status" value="1"/>
</dbReference>
<dbReference type="SMART" id="SM00382">
    <property type="entry name" value="AAA"/>
    <property type="match status" value="1"/>
</dbReference>
<comment type="similarity">
    <text evidence="2 15">In the C-terminal section; belongs to the peptidase M41 family.</text>
</comment>
<evidence type="ECO:0000256" key="16">
    <source>
        <dbReference type="RuleBase" id="RU003651"/>
    </source>
</evidence>
<keyword evidence="12 15" id="KW-0482">Metalloprotease</keyword>
<feature type="region of interest" description="Disordered" evidence="17">
    <location>
        <begin position="657"/>
        <end position="679"/>
    </location>
</feature>
<dbReference type="InterPro" id="IPR003593">
    <property type="entry name" value="AAA+_ATPase"/>
</dbReference>
<dbReference type="GO" id="GO:0004176">
    <property type="term" value="F:ATP-dependent peptidase activity"/>
    <property type="evidence" value="ECO:0007669"/>
    <property type="project" value="InterPro"/>
</dbReference>
<feature type="binding site" evidence="15">
    <location>
        <begin position="254"/>
        <end position="261"/>
    </location>
    <ligand>
        <name>ATP</name>
        <dbReference type="ChEBI" id="CHEBI:30616"/>
    </ligand>
</feature>
<keyword evidence="5 15" id="KW-0812">Transmembrane</keyword>
<feature type="binding site" evidence="15">
    <location>
        <position position="475"/>
    </location>
    <ligand>
        <name>Zn(2+)</name>
        <dbReference type="ChEBI" id="CHEBI:29105"/>
        <note>catalytic</note>
    </ligand>
</feature>
<evidence type="ECO:0000313" key="20">
    <source>
        <dbReference type="Proteomes" id="UP000824017"/>
    </source>
</evidence>
<dbReference type="InterPro" id="IPR041569">
    <property type="entry name" value="AAA_lid_3"/>
</dbReference>
<dbReference type="GO" id="GO:0008270">
    <property type="term" value="F:zinc ion binding"/>
    <property type="evidence" value="ECO:0007669"/>
    <property type="project" value="UniProtKB-UniRule"/>
</dbReference>
<dbReference type="SUPFAM" id="SSF52540">
    <property type="entry name" value="P-loop containing nucleoside triphosphate hydrolases"/>
    <property type="match status" value="1"/>
</dbReference>
<dbReference type="Pfam" id="PF17862">
    <property type="entry name" value="AAA_lid_3"/>
    <property type="match status" value="1"/>
</dbReference>
<comment type="function">
    <text evidence="15">Acts as a processive, ATP-dependent zinc metallopeptidase for both cytoplasmic and membrane proteins. Plays a role in the quality control of integral membrane proteins.</text>
</comment>
<dbReference type="PANTHER" id="PTHR23076">
    <property type="entry name" value="METALLOPROTEASE M41 FTSH"/>
    <property type="match status" value="1"/>
</dbReference>
<evidence type="ECO:0000256" key="5">
    <source>
        <dbReference type="ARBA" id="ARBA00022692"/>
    </source>
</evidence>
<dbReference type="InterPro" id="IPR003959">
    <property type="entry name" value="ATPase_AAA_core"/>
</dbReference>
<dbReference type="Pfam" id="PF06480">
    <property type="entry name" value="FtsH_ext"/>
    <property type="match status" value="1"/>
</dbReference>
<feature type="binding site" evidence="15">
    <location>
        <position position="552"/>
    </location>
    <ligand>
        <name>Zn(2+)</name>
        <dbReference type="ChEBI" id="CHEBI:29105"/>
        <note>catalytic</note>
    </ligand>
</feature>
<dbReference type="GO" id="GO:0030163">
    <property type="term" value="P:protein catabolic process"/>
    <property type="evidence" value="ECO:0007669"/>
    <property type="project" value="UniProtKB-UniRule"/>
</dbReference>
<evidence type="ECO:0000256" key="1">
    <source>
        <dbReference type="ARBA" id="ARBA00004370"/>
    </source>
</evidence>
<sequence>MDNQNNKNNPNNNRQGWGVILITTLLVTFMVLGFYTLMRGAGPEEISYDKFLDMVDDGKVEVVRLNSSRIYITLTEKARQEEAEKRAEEQQQNGGLSSIMDQFQSQFQSQTQSQVQMSEEDPEERDPDYYTGYVDDDALVERLDEADVTFKRDNTDTVGNMVLEVLVTVILPLGLTALLLFYIMKKMTKGSGMMGIGKSNAKMYMEKETGVTFQDVAGEDEAKESLQEVVDFLHNPGKYSGIGAKLPKGALLVGPPGTGKTLLAKAVAGEAKVPFFSLSGSAFVEMYVGVGASRVRDLFKQAQQMAPCIVFIDEIDAIGKTRDTAMGGNDEREQTLNQLLAEMDGFDTNKGLLILAATNRPEILDPALLRPGRFDRRIIVDKPDLKGRIDILKVHAKDVRMDDSVDLEAIALATSGAVGSDLANMINEAAINAVKHGRQVVSQKDLFEAVEVVLVGKEKKDRIMSKEERRIVSYHEVGHALVTALQKNTEPVQKITIVPRTMGALGYVMQTPEEEKFLNTKKELEAMIVVALGGRAAEELVFDTVTTGAANDIEQATKIARAMITQYGMSERFGLMGLESIQNKYLDGRAVLNCGDATAGEIDEEVMKMLKGAYAEAKRLLGENREALDQISAFLIEKETITGKEFMKIFREVKGIPEPEENETDKAEEKEGRIAMKPM</sequence>
<dbReference type="GO" id="GO:0004222">
    <property type="term" value="F:metalloendopeptidase activity"/>
    <property type="evidence" value="ECO:0007669"/>
    <property type="project" value="InterPro"/>
</dbReference>